<dbReference type="EMBL" id="JASAOG010000003">
    <property type="protein sequence ID" value="KAK0069060.1"/>
    <property type="molecule type" value="Genomic_DNA"/>
</dbReference>
<evidence type="ECO:0008006" key="3">
    <source>
        <dbReference type="Google" id="ProtNLM"/>
    </source>
</evidence>
<dbReference type="Proteomes" id="UP001233172">
    <property type="component" value="Unassembled WGS sequence"/>
</dbReference>
<name>A0AAD8CBL4_BIOPF</name>
<evidence type="ECO:0000313" key="2">
    <source>
        <dbReference type="Proteomes" id="UP001233172"/>
    </source>
</evidence>
<reference evidence="1" key="1">
    <citation type="journal article" date="2023" name="PLoS Negl. Trop. Dis.">
        <title>A genome sequence for Biomphalaria pfeifferi, the major vector snail for the human-infecting parasite Schistosoma mansoni.</title>
        <authorList>
            <person name="Bu L."/>
            <person name="Lu L."/>
            <person name="Laidemitt M.R."/>
            <person name="Zhang S.M."/>
            <person name="Mutuku M."/>
            <person name="Mkoji G."/>
            <person name="Steinauer M."/>
            <person name="Loker E.S."/>
        </authorList>
    </citation>
    <scope>NUCLEOTIDE SEQUENCE</scope>
    <source>
        <strain evidence="1">KasaAsao</strain>
    </source>
</reference>
<reference evidence="1" key="2">
    <citation type="submission" date="2023-04" db="EMBL/GenBank/DDBJ databases">
        <authorList>
            <person name="Bu L."/>
            <person name="Lu L."/>
            <person name="Laidemitt M.R."/>
            <person name="Zhang S.M."/>
            <person name="Mutuku M."/>
            <person name="Mkoji G."/>
            <person name="Steinauer M."/>
            <person name="Loker E.S."/>
        </authorList>
    </citation>
    <scope>NUCLEOTIDE SEQUENCE</scope>
    <source>
        <strain evidence="1">KasaAsao</strain>
        <tissue evidence="1">Whole Snail</tissue>
    </source>
</reference>
<dbReference type="PROSITE" id="PS51257">
    <property type="entry name" value="PROKAR_LIPOPROTEIN"/>
    <property type="match status" value="1"/>
</dbReference>
<comment type="caution">
    <text evidence="1">The sequence shown here is derived from an EMBL/GenBank/DDBJ whole genome shotgun (WGS) entry which is preliminary data.</text>
</comment>
<accession>A0AAD8CBL4</accession>
<dbReference type="AlphaFoldDB" id="A0AAD8CBL4"/>
<evidence type="ECO:0000313" key="1">
    <source>
        <dbReference type="EMBL" id="KAK0069060.1"/>
    </source>
</evidence>
<protein>
    <recommendedName>
        <fullName evidence="3">Ig-like domain-containing protein</fullName>
    </recommendedName>
</protein>
<organism evidence="1 2">
    <name type="scientific">Biomphalaria pfeifferi</name>
    <name type="common">Bloodfluke planorb</name>
    <name type="synonym">Freshwater snail</name>
    <dbReference type="NCBI Taxonomy" id="112525"/>
    <lineage>
        <taxon>Eukaryota</taxon>
        <taxon>Metazoa</taxon>
        <taxon>Spiralia</taxon>
        <taxon>Lophotrochozoa</taxon>
        <taxon>Mollusca</taxon>
        <taxon>Gastropoda</taxon>
        <taxon>Heterobranchia</taxon>
        <taxon>Euthyneura</taxon>
        <taxon>Panpulmonata</taxon>
        <taxon>Hygrophila</taxon>
        <taxon>Lymnaeoidea</taxon>
        <taxon>Planorbidae</taxon>
        <taxon>Biomphalaria</taxon>
    </lineage>
</organism>
<gene>
    <name evidence="1" type="ORF">Bpfe_001242</name>
</gene>
<proteinExistence type="predicted"/>
<keyword evidence="2" id="KW-1185">Reference proteome</keyword>
<sequence>MKSYRHLVEKIIFFTQLLIPAFLIQIVYSCPPAVMGKEYTFQATLMHEMEEPLEVVWLRSKTPISMCKPNMACLDYSEVKTYTSIVYLKDHLVQCSLTLRNVTRIEESYWSLKYLGLASLKRIQPLFTCSLKAFELSALTLVNCTDKLEEGDMLYCMCISNNETGVEVDYSWFDKNGLILSNGSHLLSLVATRNNTGFECRGRTITGARTIPLKYDPLIFEKPHTIDCALNQNKNNMTMSCNVENVFPSAKCEFSVEGHV</sequence>